<dbReference type="GO" id="GO:0003700">
    <property type="term" value="F:DNA-binding transcription factor activity"/>
    <property type="evidence" value="ECO:0007669"/>
    <property type="project" value="InterPro"/>
</dbReference>
<dbReference type="EMBL" id="CP002102">
    <property type="protein sequence ID" value="ADL01361.1"/>
    <property type="molecule type" value="Genomic_DNA"/>
</dbReference>
<dbReference type="RefSeq" id="WP_013269462.1">
    <property type="nucleotide sequence ID" value="NC_014375.1"/>
</dbReference>
<feature type="domain" description="HTH araC/xylS-type" evidence="4">
    <location>
        <begin position="212"/>
        <end position="313"/>
    </location>
</feature>
<dbReference type="GO" id="GO:0043565">
    <property type="term" value="F:sequence-specific DNA binding"/>
    <property type="evidence" value="ECO:0007669"/>
    <property type="project" value="InterPro"/>
</dbReference>
<dbReference type="STRING" id="633149.Bresu_2051"/>
<dbReference type="SMART" id="SM00342">
    <property type="entry name" value="HTH_ARAC"/>
    <property type="match status" value="1"/>
</dbReference>
<name>D9QIM8_BRESC</name>
<dbReference type="Pfam" id="PF14525">
    <property type="entry name" value="AraC_binding_2"/>
    <property type="match status" value="1"/>
</dbReference>
<sequence length="317" mass="35085">MESFSTAGLPAARRSEAWNKLYSSHLNHVDFIPADRSHFNAELSMSRLGPIGLARMAADSSSIERTRHHITVGSPRLYTFVLQTRGEGELSHCGHEARLEAGDFTLCDSSAPHFFRVNDNSEVLMLRVPAETLRVYVPSPEVFCGQLLKGNVGLTGTAAAMIRSLASQAELGIPSPYDQRVARNLLEVMATSYALAFDDQIQGSSVVRGRQACIVRHIEANLRDPGLSPASIAAALRISPRYLRLVFATGNETVSGYILRRRLEECARQIQEPGWTGHTLTEVAFSWGFNSSSHFARSFRDRFGVPPRQYRRSGLTH</sequence>
<evidence type="ECO:0000313" key="5">
    <source>
        <dbReference type="EMBL" id="ADL01361.1"/>
    </source>
</evidence>
<dbReference type="SUPFAM" id="SSF46689">
    <property type="entry name" value="Homeodomain-like"/>
    <property type="match status" value="1"/>
</dbReference>
<dbReference type="BioCyc" id="BSUB633149:G1GM8-2048-MONOMER"/>
<evidence type="ECO:0000256" key="1">
    <source>
        <dbReference type="ARBA" id="ARBA00023015"/>
    </source>
</evidence>
<reference evidence="6" key="1">
    <citation type="journal article" date="2011" name="J. Bacteriol.">
        <title>Genome sequences of eight morphologically diverse alphaproteobacteria.</title>
        <authorList>
            <consortium name="US DOE Joint Genome Institute"/>
            <person name="Brown P.J."/>
            <person name="Kysela D.T."/>
            <person name="Buechlein A."/>
            <person name="Hemmerich C."/>
            <person name="Brun Y.V."/>
        </authorList>
    </citation>
    <scope>NUCLEOTIDE SEQUENCE [LARGE SCALE GENOMIC DNA]</scope>
    <source>
        <strain evidence="6">ATCC 15264 / DSM 4735 / LMG 14903 / NBRC 16000 / CB 81</strain>
    </source>
</reference>
<dbReference type="AlphaFoldDB" id="D9QIM8"/>
<keyword evidence="6" id="KW-1185">Reference proteome</keyword>
<keyword evidence="1" id="KW-0805">Transcription regulation</keyword>
<keyword evidence="3" id="KW-0804">Transcription</keyword>
<evidence type="ECO:0000313" key="6">
    <source>
        <dbReference type="Proteomes" id="UP000002696"/>
    </source>
</evidence>
<evidence type="ECO:0000256" key="2">
    <source>
        <dbReference type="ARBA" id="ARBA00023125"/>
    </source>
</evidence>
<dbReference type="InterPro" id="IPR018060">
    <property type="entry name" value="HTH_AraC"/>
</dbReference>
<evidence type="ECO:0000256" key="3">
    <source>
        <dbReference type="ARBA" id="ARBA00023163"/>
    </source>
</evidence>
<dbReference type="FunCoup" id="D9QIM8">
    <property type="interactions" value="21"/>
</dbReference>
<dbReference type="InterPro" id="IPR020449">
    <property type="entry name" value="Tscrpt_reg_AraC-type_HTH"/>
</dbReference>
<dbReference type="KEGG" id="bsb:Bresu_2051"/>
<organism evidence="5 6">
    <name type="scientific">Brevundimonas subvibrioides (strain ATCC 15264 / DSM 4735 / LMG 14903 / NBRC 16000 / CB 81)</name>
    <name type="common">Caulobacter subvibrioides</name>
    <dbReference type="NCBI Taxonomy" id="633149"/>
    <lineage>
        <taxon>Bacteria</taxon>
        <taxon>Pseudomonadati</taxon>
        <taxon>Pseudomonadota</taxon>
        <taxon>Alphaproteobacteria</taxon>
        <taxon>Caulobacterales</taxon>
        <taxon>Caulobacteraceae</taxon>
        <taxon>Brevundimonas</taxon>
    </lineage>
</organism>
<dbReference type="InterPro" id="IPR035418">
    <property type="entry name" value="AraC-bd_2"/>
</dbReference>
<accession>D9QIM8</accession>
<dbReference type="eggNOG" id="COG2207">
    <property type="taxonomic scope" value="Bacteria"/>
</dbReference>
<dbReference type="Pfam" id="PF12833">
    <property type="entry name" value="HTH_18"/>
    <property type="match status" value="1"/>
</dbReference>
<dbReference type="PROSITE" id="PS01124">
    <property type="entry name" value="HTH_ARAC_FAMILY_2"/>
    <property type="match status" value="1"/>
</dbReference>
<dbReference type="PANTHER" id="PTHR46796">
    <property type="entry name" value="HTH-TYPE TRANSCRIPTIONAL ACTIVATOR RHAS-RELATED"/>
    <property type="match status" value="1"/>
</dbReference>
<dbReference type="HOGENOM" id="CLU_049704_4_1_5"/>
<dbReference type="PRINTS" id="PR00032">
    <property type="entry name" value="HTHARAC"/>
</dbReference>
<dbReference type="InterPro" id="IPR011051">
    <property type="entry name" value="RmlC_Cupin_sf"/>
</dbReference>
<evidence type="ECO:0000259" key="4">
    <source>
        <dbReference type="PROSITE" id="PS01124"/>
    </source>
</evidence>
<gene>
    <name evidence="5" type="ordered locus">Bresu_2051</name>
</gene>
<dbReference type="InterPro" id="IPR050204">
    <property type="entry name" value="AraC_XylS_family_regulators"/>
</dbReference>
<dbReference type="PANTHER" id="PTHR46796:SF6">
    <property type="entry name" value="ARAC SUBFAMILY"/>
    <property type="match status" value="1"/>
</dbReference>
<dbReference type="SUPFAM" id="SSF51182">
    <property type="entry name" value="RmlC-like cupins"/>
    <property type="match status" value="1"/>
</dbReference>
<dbReference type="InterPro" id="IPR009057">
    <property type="entry name" value="Homeodomain-like_sf"/>
</dbReference>
<proteinExistence type="predicted"/>
<keyword evidence="2" id="KW-0238">DNA-binding</keyword>
<dbReference type="InParanoid" id="D9QIM8"/>
<dbReference type="Gene3D" id="1.10.10.60">
    <property type="entry name" value="Homeodomain-like"/>
    <property type="match status" value="1"/>
</dbReference>
<dbReference type="Proteomes" id="UP000002696">
    <property type="component" value="Chromosome"/>
</dbReference>
<protein>
    <submittedName>
        <fullName evidence="5">Transcriptional regulator, AraC family</fullName>
    </submittedName>
</protein>
<dbReference type="OrthoDB" id="7191628at2"/>